<evidence type="ECO:0000313" key="2">
    <source>
        <dbReference type="Proteomes" id="UP001281147"/>
    </source>
</evidence>
<dbReference type="Proteomes" id="UP001281147">
    <property type="component" value="Unassembled WGS sequence"/>
</dbReference>
<keyword evidence="2" id="KW-1185">Reference proteome</keyword>
<protein>
    <submittedName>
        <fullName evidence="1">Uncharacterized protein</fullName>
    </submittedName>
</protein>
<comment type="caution">
    <text evidence="1">The sequence shown here is derived from an EMBL/GenBank/DDBJ whole genome shotgun (WGS) entry which is preliminary data.</text>
</comment>
<gene>
    <name evidence="1" type="ORF">LTR37_010822</name>
</gene>
<reference evidence="1" key="1">
    <citation type="submission" date="2023-07" db="EMBL/GenBank/DDBJ databases">
        <title>Black Yeasts Isolated from many extreme environments.</title>
        <authorList>
            <person name="Coleine C."/>
            <person name="Stajich J.E."/>
            <person name="Selbmann L."/>
        </authorList>
    </citation>
    <scope>NUCLEOTIDE SEQUENCE</scope>
    <source>
        <strain evidence="1">CCFEE 5714</strain>
    </source>
</reference>
<accession>A0ACC3N408</accession>
<proteinExistence type="predicted"/>
<evidence type="ECO:0000313" key="1">
    <source>
        <dbReference type="EMBL" id="KAK3709601.1"/>
    </source>
</evidence>
<sequence>MSAAALKVLDISELLEEILLHLPLRQLLLVQRVNKKFHAHINDSLNIRKALFLSTSTEAVEWHPRWDPFLWDDLAHEGEWKHATTGDKAVVVMNPFVQMYCSSTPHGYPCTRLSLSGRVSPYTCWLSTRVSPYTCWMPCDQYCSKCEDIASQARGYLSVYKMLLTDPPTVRLAIRRLHTIHGRRSRINIRGALHGEDDHHLRFRDLHTNGYLIDGEREYSRYEVVGSKEWIWMPKTIDEISGREMLALLQSKGQQRSDILEQWSNDKQSPDRT</sequence>
<organism evidence="1 2">
    <name type="scientific">Vermiconidia calcicola</name>
    <dbReference type="NCBI Taxonomy" id="1690605"/>
    <lineage>
        <taxon>Eukaryota</taxon>
        <taxon>Fungi</taxon>
        <taxon>Dikarya</taxon>
        <taxon>Ascomycota</taxon>
        <taxon>Pezizomycotina</taxon>
        <taxon>Dothideomycetes</taxon>
        <taxon>Dothideomycetidae</taxon>
        <taxon>Mycosphaerellales</taxon>
        <taxon>Extremaceae</taxon>
        <taxon>Vermiconidia</taxon>
    </lineage>
</organism>
<dbReference type="EMBL" id="JAUTXU010000091">
    <property type="protein sequence ID" value="KAK3709601.1"/>
    <property type="molecule type" value="Genomic_DNA"/>
</dbReference>
<name>A0ACC3N408_9PEZI</name>